<keyword evidence="5" id="KW-0949">S-adenosyl-L-methionine</keyword>
<keyword evidence="13" id="KW-1185">Reference proteome</keyword>
<dbReference type="EC" id="2.1.1.72" evidence="2"/>
<evidence type="ECO:0000313" key="14">
    <source>
        <dbReference type="Proteomes" id="UP000061630"/>
    </source>
</evidence>
<dbReference type="GO" id="GO:0008170">
    <property type="term" value="F:N-methyltransferase activity"/>
    <property type="evidence" value="ECO:0007669"/>
    <property type="project" value="InterPro"/>
</dbReference>
<dbReference type="REBASE" id="49244">
    <property type="entry name" value="M.TspRLORF9893P"/>
</dbReference>
<proteinExistence type="inferred from homology"/>
<evidence type="ECO:0000313" key="12">
    <source>
        <dbReference type="EMBL" id="EIA38643.1"/>
    </source>
</evidence>
<reference evidence="12 13" key="1">
    <citation type="journal article" date="2012" name="J. Bacteriol.">
        <title>Draft genome sequence of Thermus sp. strain RL, isolated from a hot water spring located atop the Himalayan ranges at Manikaran, India.</title>
        <authorList>
            <person name="Dwivedi V."/>
            <person name="Sangwan N."/>
            <person name="Nigam A."/>
            <person name="Garg N."/>
            <person name="Niharika N."/>
            <person name="Khurana P."/>
            <person name="Khurana J.P."/>
            <person name="Lal R."/>
        </authorList>
    </citation>
    <scope>NUCLEOTIDE SEQUENCE [LARGE SCALE GENOMIC DNA]</scope>
    <source>
        <strain evidence="12 13">RL</strain>
    </source>
</reference>
<name>H7GI47_9DEIN</name>
<dbReference type="EMBL" id="CP014141">
    <property type="protein sequence ID" value="AMA75071.1"/>
    <property type="molecule type" value="Genomic_DNA"/>
</dbReference>
<dbReference type="GO" id="GO:0009007">
    <property type="term" value="F:site-specific DNA-methyltransferase (adenine-specific) activity"/>
    <property type="evidence" value="ECO:0007669"/>
    <property type="project" value="UniProtKB-EC"/>
</dbReference>
<dbReference type="Gene3D" id="1.20.1260.30">
    <property type="match status" value="1"/>
</dbReference>
<feature type="domain" description="DNA methylase adenine-specific" evidence="9">
    <location>
        <begin position="163"/>
        <end position="484"/>
    </location>
</feature>
<gene>
    <name evidence="11" type="ORF">AV541_01805</name>
    <name evidence="12" type="ORF">RLTM_09893</name>
</gene>
<reference evidence="11 14" key="2">
    <citation type="submission" date="2016-01" db="EMBL/GenBank/DDBJ databases">
        <title>Genome sequence of Thermus parvatiensis, a thermophile isolated from a hot water spring.</title>
        <authorList>
            <person name="Tripathi C."/>
            <person name="Lal R."/>
        </authorList>
    </citation>
    <scope>NUCLEOTIDE SEQUENCE [LARGE SCALE GENOMIC DNA]</scope>
    <source>
        <strain evidence="11 14">RL</strain>
    </source>
</reference>
<dbReference type="InterPro" id="IPR038333">
    <property type="entry name" value="T1MK-like_N_sf"/>
</dbReference>
<keyword evidence="4 11" id="KW-0808">Transferase</keyword>
<dbReference type="RefSeq" id="WP_008633588.1">
    <property type="nucleotide sequence ID" value="NZ_AIJQ01000016.1"/>
</dbReference>
<evidence type="ECO:0000256" key="3">
    <source>
        <dbReference type="ARBA" id="ARBA00022603"/>
    </source>
</evidence>
<evidence type="ECO:0000256" key="2">
    <source>
        <dbReference type="ARBA" id="ARBA00011900"/>
    </source>
</evidence>
<dbReference type="KEGG" id="tpar:AV541_01805"/>
<keyword evidence="3 12" id="KW-0489">Methyltransferase</keyword>
<evidence type="ECO:0000256" key="8">
    <source>
        <dbReference type="SAM" id="Coils"/>
    </source>
</evidence>
<accession>H7GI47</accession>
<feature type="domain" description="N6 adenine-specific DNA methyltransferase N-terminal" evidence="10">
    <location>
        <begin position="8"/>
        <end position="149"/>
    </location>
</feature>
<keyword evidence="6" id="KW-0680">Restriction system</keyword>
<dbReference type="PRINTS" id="PR00507">
    <property type="entry name" value="N12N6MTFRASE"/>
</dbReference>
<organism evidence="12 13">
    <name type="scientific">Thermus parvatiensis</name>
    <dbReference type="NCBI Taxonomy" id="456163"/>
    <lineage>
        <taxon>Bacteria</taxon>
        <taxon>Thermotogati</taxon>
        <taxon>Deinococcota</taxon>
        <taxon>Deinococci</taxon>
        <taxon>Thermales</taxon>
        <taxon>Thermaceae</taxon>
        <taxon>Thermus</taxon>
    </lineage>
</organism>
<feature type="coiled-coil region" evidence="8">
    <location>
        <begin position="491"/>
        <end position="518"/>
    </location>
</feature>
<evidence type="ECO:0000256" key="1">
    <source>
        <dbReference type="ARBA" id="ARBA00006594"/>
    </source>
</evidence>
<evidence type="ECO:0000259" key="10">
    <source>
        <dbReference type="Pfam" id="PF12161"/>
    </source>
</evidence>
<evidence type="ECO:0000256" key="4">
    <source>
        <dbReference type="ARBA" id="ARBA00022679"/>
    </source>
</evidence>
<dbReference type="REBASE" id="137631">
    <property type="entry name" value="M.TpaRLORF1805P"/>
</dbReference>
<dbReference type="Pfam" id="PF02384">
    <property type="entry name" value="N6_Mtase"/>
    <property type="match status" value="1"/>
</dbReference>
<dbReference type="GO" id="GO:0003677">
    <property type="term" value="F:DNA binding"/>
    <property type="evidence" value="ECO:0007669"/>
    <property type="project" value="InterPro"/>
</dbReference>
<evidence type="ECO:0000256" key="7">
    <source>
        <dbReference type="ARBA" id="ARBA00047942"/>
    </source>
</evidence>
<comment type="catalytic activity">
    <reaction evidence="7">
        <text>a 2'-deoxyadenosine in DNA + S-adenosyl-L-methionine = an N(6)-methyl-2'-deoxyadenosine in DNA + S-adenosyl-L-homocysteine + H(+)</text>
        <dbReference type="Rhea" id="RHEA:15197"/>
        <dbReference type="Rhea" id="RHEA-COMP:12418"/>
        <dbReference type="Rhea" id="RHEA-COMP:12419"/>
        <dbReference type="ChEBI" id="CHEBI:15378"/>
        <dbReference type="ChEBI" id="CHEBI:57856"/>
        <dbReference type="ChEBI" id="CHEBI:59789"/>
        <dbReference type="ChEBI" id="CHEBI:90615"/>
        <dbReference type="ChEBI" id="CHEBI:90616"/>
        <dbReference type="EC" id="2.1.1.72"/>
    </reaction>
</comment>
<evidence type="ECO:0000256" key="5">
    <source>
        <dbReference type="ARBA" id="ARBA00022691"/>
    </source>
</evidence>
<evidence type="ECO:0000256" key="6">
    <source>
        <dbReference type="ARBA" id="ARBA00022747"/>
    </source>
</evidence>
<evidence type="ECO:0000313" key="13">
    <source>
        <dbReference type="Proteomes" id="UP000053186"/>
    </source>
</evidence>
<dbReference type="Gene3D" id="3.40.50.150">
    <property type="entry name" value="Vaccinia Virus protein VP39"/>
    <property type="match status" value="1"/>
</dbReference>
<comment type="similarity">
    <text evidence="1">Belongs to the N(4)/N(6)-methyltransferase family.</text>
</comment>
<dbReference type="Proteomes" id="UP000053186">
    <property type="component" value="Unassembled WGS sequence"/>
</dbReference>
<dbReference type="PANTHER" id="PTHR42933">
    <property type="entry name" value="SLR6095 PROTEIN"/>
    <property type="match status" value="1"/>
</dbReference>
<evidence type="ECO:0000313" key="11">
    <source>
        <dbReference type="EMBL" id="AMA75071.1"/>
    </source>
</evidence>
<dbReference type="AlphaFoldDB" id="H7GI47"/>
<dbReference type="Pfam" id="PF12161">
    <property type="entry name" value="HsdM_N"/>
    <property type="match status" value="1"/>
</dbReference>
<dbReference type="GO" id="GO:0009307">
    <property type="term" value="P:DNA restriction-modification system"/>
    <property type="evidence" value="ECO:0007669"/>
    <property type="project" value="UniProtKB-KW"/>
</dbReference>
<dbReference type="InterPro" id="IPR029063">
    <property type="entry name" value="SAM-dependent_MTases_sf"/>
</dbReference>
<dbReference type="InterPro" id="IPR003356">
    <property type="entry name" value="DNA_methylase_A-5"/>
</dbReference>
<dbReference type="InterPro" id="IPR051537">
    <property type="entry name" value="DNA_Adenine_Mtase"/>
</dbReference>
<protein>
    <recommendedName>
        <fullName evidence="2">site-specific DNA-methyltransferase (adenine-specific)</fullName>
        <ecNumber evidence="2">2.1.1.72</ecNumber>
    </recommendedName>
</protein>
<keyword evidence="8" id="KW-0175">Coiled coil</keyword>
<sequence length="529" mass="59507">MPLDISTLENWLWEAACAIRGPVDAPKFKDYILPLIFLKRLSDVFEDELARLAQVYGSPEVAAHIVEDERERGIIAAGRGSVRFYIPEAARWPHIRRRTTGLGQHLTDAVRAVARENPRLQGVIDIVDFNATTAGQRIVPDEYLARLVEVLSRHRLGLDDVEPDILGRAYEYLLRKFAEGQGQSAGEFYTPREVAVLMARILEPQPGMTVYDPACGSGGLLIKCHLRLLETHGVEQNGHRRLPSQHAPLRLFGQEINPTTFAMARMNAVIHDMEADIRLGDTMRQPAFRDNAGRLQTFDLVVANPMWNQEFPTDVYENDPYERFAFGIPPASTADWGWLQHMYASLKDGGRMAVVLDTGAVSRGSGSQGSSRERDIRKAFVERDLIEAVILLPENLFYNTTAPGIILVINKAKRHPREILLVNASQLFLKGRPKNYLGEEHVERIAAVYHGWTAEEGLSAIISLEEAARNDYNLSPSRYVAQNGGEEVLSLEEAVLRLQEAEEERAAADRELQRILEFLGMGGTRRWKR</sequence>
<dbReference type="GO" id="GO:0032259">
    <property type="term" value="P:methylation"/>
    <property type="evidence" value="ECO:0007669"/>
    <property type="project" value="UniProtKB-KW"/>
</dbReference>
<evidence type="ECO:0000259" key="9">
    <source>
        <dbReference type="Pfam" id="PF02384"/>
    </source>
</evidence>
<dbReference type="PATRIC" id="fig|456163.3.peg.1942"/>
<dbReference type="EMBL" id="AIJQ01000016">
    <property type="protein sequence ID" value="EIA38643.1"/>
    <property type="molecule type" value="Genomic_DNA"/>
</dbReference>
<dbReference type="PANTHER" id="PTHR42933:SF3">
    <property type="entry name" value="TYPE I RESTRICTION ENZYME MJAVIII METHYLASE SUBUNIT"/>
    <property type="match status" value="1"/>
</dbReference>
<dbReference type="SUPFAM" id="SSF53335">
    <property type="entry name" value="S-adenosyl-L-methionine-dependent methyltransferases"/>
    <property type="match status" value="1"/>
</dbReference>
<dbReference type="Proteomes" id="UP000061630">
    <property type="component" value="Chromosome"/>
</dbReference>
<dbReference type="InterPro" id="IPR022749">
    <property type="entry name" value="D12N6_MeTrfase_N"/>
</dbReference>